<dbReference type="PANTHER" id="PTHR43308:SF5">
    <property type="entry name" value="S-LAYER PROTEIN _ PEPTIDOGLYCAN ENDO-BETA-N-ACETYLGLUCOSAMINIDASE"/>
    <property type="match status" value="1"/>
</dbReference>
<dbReference type="EMBL" id="JAGRPV010000001">
    <property type="protein sequence ID" value="MDI4644252.1"/>
    <property type="molecule type" value="Genomic_DNA"/>
</dbReference>
<keyword evidence="3" id="KW-1185">Reference proteome</keyword>
<feature type="domain" description="SLH" evidence="1">
    <location>
        <begin position="1045"/>
        <end position="1104"/>
    </location>
</feature>
<sequence>MRTHPAMRVLNLIVLGILILTAANPGGAAYANIDPENPSTGLIYNQDGFGYSGQIAPHPLGSVVEMKAYSNWPAGLNKGTFAFSGGVFDGQNVWMIPYQADGVLKIDKDSAAMSVYKDWPSGFVKTPPTGTIAFSSGVFDGQSIWMIPYSADRVIKVDKDTGVMTGYNNWPAGTTSIGITAFSGGVYDGHNIWLVPAAVNKVVKLDPTTGAMTGYDSWPTGFNGAGGFRGGLFDGRYVWLIPSSANQVVRLDPATGAMVGYSVWPGGFDKSKNSFSGGVLAGQYLWMFPASGNGTNETVKLKTSSGEMTAYSDWPSDLASASYYRRFSGGTFDGQSIWMAPSTQQGKTVLRIDKDSGAMTGYSDWPSSFVPSGTNMFSGGVFDGKRIWLVPMQATQVIVLQTKSYAVTYAAGAHGSISGDANQSVAHGESSTSVTAIADDGYQFVDWSDGNPQATRSDANITAALSVTANFIEQQGPTQVTLESAVADGVSRAATSTKIAFTFDKDIAGLTANDISIIDDTGSVVAGSLTGSGRNWSVALSSVVSEGNVKLSVNSPEGYVVEGLPATVAVYKAAVPAAGLTVTSTDPTGAVNDGKTKLEAAEIQPSGNKLMYRNFATDAVVVPNVGDTLTGYTDLPSGGLIAAANGDKIGVAEVDADGKVARYGSTTAVSANEPVVETPYVNPTAPVESSVEVLVNGKVENAGKATTTEVNGVKTMSISIDAAKLQAKLDAEGNGAIVMIPVKSESSVIVGELTGQMVKNMANRAATLELKTDKAIYTLPAQQINIDAMSAQFGADVKLEDIKIKITIAQTPASTSQVVENAATEGGFSLLVPSIDFTVTGTYNGKTIEVSKFNAYVARTIALPDGIDPDKITTGIVVDPDGTLRHVPTKITLIDGKYYAEIHSLTNSTYSIVWHPQTFADVETHWAKDAVNDMGSRFVINGVSDTTFSPNMSITRAEFAAIVVRGLGLKLGEVDNTFADVAADAWYASAVRAAVANGLIAGFEDGTFRPDAKITREQAMSVVAKAMKLTGLADKVGTVDVSAALAEFPDSASAGGWAKDSIALAAKAGLISGRSGGKLEPKADVTRAEVATLIERLLKQSDLI</sequence>
<dbReference type="Pfam" id="PF00395">
    <property type="entry name" value="SLH"/>
    <property type="match status" value="3"/>
</dbReference>
<comment type="caution">
    <text evidence="2">The sequence shown here is derived from an EMBL/GenBank/DDBJ whole genome shotgun (WGS) entry which is preliminary data.</text>
</comment>
<evidence type="ECO:0000313" key="2">
    <source>
        <dbReference type="EMBL" id="MDI4644252.1"/>
    </source>
</evidence>
<reference evidence="2" key="1">
    <citation type="submission" date="2023-04" db="EMBL/GenBank/DDBJ databases">
        <title>Comparative genomic analysis of Cohnella hashimotonis sp. nov., isolated from the International Space Station.</title>
        <authorList>
            <person name="Venkateswaran K."/>
            <person name="Simpson A."/>
        </authorList>
    </citation>
    <scope>NUCLEOTIDE SEQUENCE</scope>
    <source>
        <strain evidence="2">F6_2S_P_1</strain>
    </source>
</reference>
<name>A0ABT6TBP8_9BACL</name>
<dbReference type="InterPro" id="IPR001119">
    <property type="entry name" value="SLH_dom"/>
</dbReference>
<dbReference type="Pfam" id="PF18316">
    <property type="entry name" value="S-l_SbsC_C"/>
    <property type="match status" value="1"/>
</dbReference>
<dbReference type="PROSITE" id="PS51272">
    <property type="entry name" value="SLH"/>
    <property type="match status" value="3"/>
</dbReference>
<evidence type="ECO:0000313" key="3">
    <source>
        <dbReference type="Proteomes" id="UP001161691"/>
    </source>
</evidence>
<organism evidence="2 3">
    <name type="scientific">Cohnella hashimotonis</name>
    <dbReference type="NCBI Taxonomy" id="2826895"/>
    <lineage>
        <taxon>Bacteria</taxon>
        <taxon>Bacillati</taxon>
        <taxon>Bacillota</taxon>
        <taxon>Bacilli</taxon>
        <taxon>Bacillales</taxon>
        <taxon>Paenibacillaceae</taxon>
        <taxon>Cohnella</taxon>
    </lineage>
</organism>
<gene>
    <name evidence="2" type="ORF">KB449_04730</name>
</gene>
<accession>A0ABT6TBP8</accession>
<dbReference type="RefSeq" id="WP_282907266.1">
    <property type="nucleotide sequence ID" value="NZ_JAGRPV010000001.1"/>
</dbReference>
<dbReference type="PANTHER" id="PTHR43308">
    <property type="entry name" value="OUTER MEMBRANE PROTEIN ALPHA-RELATED"/>
    <property type="match status" value="1"/>
</dbReference>
<evidence type="ECO:0000259" key="1">
    <source>
        <dbReference type="PROSITE" id="PS51272"/>
    </source>
</evidence>
<proteinExistence type="predicted"/>
<dbReference type="InterPro" id="IPR044060">
    <property type="entry name" value="Bacterial_rp_domain"/>
</dbReference>
<dbReference type="InterPro" id="IPR040751">
    <property type="entry name" value="SbsC_C"/>
</dbReference>
<feature type="domain" description="SLH" evidence="1">
    <location>
        <begin position="914"/>
        <end position="973"/>
    </location>
</feature>
<dbReference type="Pfam" id="PF18998">
    <property type="entry name" value="Flg_new_2"/>
    <property type="match status" value="1"/>
</dbReference>
<dbReference type="InterPro" id="IPR051465">
    <property type="entry name" value="Cell_Envelope_Struct_Comp"/>
</dbReference>
<dbReference type="Proteomes" id="UP001161691">
    <property type="component" value="Unassembled WGS sequence"/>
</dbReference>
<feature type="domain" description="SLH" evidence="1">
    <location>
        <begin position="974"/>
        <end position="1037"/>
    </location>
</feature>
<protein>
    <submittedName>
        <fullName evidence="2">S-layer homology domain-containing protein</fullName>
    </submittedName>
</protein>
<dbReference type="SUPFAM" id="SSF63825">
    <property type="entry name" value="YWTD domain"/>
    <property type="match status" value="1"/>
</dbReference>